<protein>
    <submittedName>
        <fullName evidence="1">Uncharacterized protein</fullName>
    </submittedName>
</protein>
<dbReference type="PANTHER" id="PTHR33327:SF3">
    <property type="entry name" value="RNA-DIRECTED DNA POLYMERASE"/>
    <property type="match status" value="1"/>
</dbReference>
<dbReference type="EMBL" id="UYSU01033056">
    <property type="protein sequence ID" value="VDL91319.1"/>
    <property type="molecule type" value="Genomic_DNA"/>
</dbReference>
<organism evidence="1 2">
    <name type="scientific">Schistocephalus solidus</name>
    <name type="common">Tapeworm</name>
    <dbReference type="NCBI Taxonomy" id="70667"/>
    <lineage>
        <taxon>Eukaryota</taxon>
        <taxon>Metazoa</taxon>
        <taxon>Spiralia</taxon>
        <taxon>Lophotrochozoa</taxon>
        <taxon>Platyhelminthes</taxon>
        <taxon>Cestoda</taxon>
        <taxon>Eucestoda</taxon>
        <taxon>Diphyllobothriidea</taxon>
        <taxon>Diphyllobothriidae</taxon>
        <taxon>Schistocephalus</taxon>
    </lineage>
</organism>
<reference evidence="1 2" key="1">
    <citation type="submission" date="2018-11" db="EMBL/GenBank/DDBJ databases">
        <authorList>
            <consortium name="Pathogen Informatics"/>
        </authorList>
    </citation>
    <scope>NUCLEOTIDE SEQUENCE [LARGE SCALE GENOMIC DNA]</scope>
    <source>
        <strain evidence="1 2">NST_G2</strain>
    </source>
</reference>
<evidence type="ECO:0000313" key="2">
    <source>
        <dbReference type="Proteomes" id="UP000275846"/>
    </source>
</evidence>
<proteinExistence type="predicted"/>
<evidence type="ECO:0000313" key="1">
    <source>
        <dbReference type="EMBL" id="VDL91319.1"/>
    </source>
</evidence>
<sequence length="119" mass="13475">MDLLLRIRSLAGKMTINDKFFKEMFLKRLPTSVQPILASGSDDVDISKLAEMANRRMEVEHLPFMTVAQVSQPLRRALWYPNPCAFTFPTLYSAGPHIPSSPMSGIINCHHIQLQHSSH</sequence>
<dbReference type="Proteomes" id="UP000275846">
    <property type="component" value="Unassembled WGS sequence"/>
</dbReference>
<dbReference type="OrthoDB" id="6280865at2759"/>
<gene>
    <name evidence="1" type="ORF">SSLN_LOCUS4934</name>
</gene>
<dbReference type="AlphaFoldDB" id="A0A3P7BYL8"/>
<keyword evidence="2" id="KW-1185">Reference proteome</keyword>
<name>A0A3P7BYL8_SCHSO</name>
<dbReference type="PANTHER" id="PTHR33327">
    <property type="entry name" value="ENDONUCLEASE"/>
    <property type="match status" value="1"/>
</dbReference>
<accession>A0A3P7BYL8</accession>